<dbReference type="RefSeq" id="XP_001741811.1">
    <property type="nucleotide sequence ID" value="XM_001741759.1"/>
</dbReference>
<keyword evidence="7" id="KW-1185">Reference proteome</keyword>
<dbReference type="OMA" id="WKLYIEV"/>
<dbReference type="InterPro" id="IPR003107">
    <property type="entry name" value="HAT"/>
</dbReference>
<dbReference type="InterPro" id="IPR008847">
    <property type="entry name" value="Suf"/>
</dbReference>
<evidence type="ECO:0000259" key="5">
    <source>
        <dbReference type="Pfam" id="PF05843"/>
    </source>
</evidence>
<keyword evidence="3" id="KW-0539">Nucleus</keyword>
<dbReference type="Proteomes" id="UP000008076">
    <property type="component" value="Unassembled WGS sequence"/>
</dbReference>
<dbReference type="Pfam" id="PF05843">
    <property type="entry name" value="Suf"/>
    <property type="match status" value="1"/>
</dbReference>
<name>B0EUS4_ENTDS</name>
<evidence type="ECO:0000256" key="3">
    <source>
        <dbReference type="ARBA" id="ARBA00023242"/>
    </source>
</evidence>
<keyword evidence="2" id="KW-0677">Repeat</keyword>
<evidence type="ECO:0000313" key="7">
    <source>
        <dbReference type="Proteomes" id="UP000008076"/>
    </source>
</evidence>
<dbReference type="eggNOG" id="KOG1914">
    <property type="taxonomic scope" value="Eukaryota"/>
</dbReference>
<dbReference type="EMBL" id="DS550966">
    <property type="protein sequence ID" value="EDR21718.1"/>
    <property type="molecule type" value="Genomic_DNA"/>
</dbReference>
<feature type="domain" description="Suppressor of forked" evidence="5">
    <location>
        <begin position="21"/>
        <end position="146"/>
    </location>
</feature>
<dbReference type="InterPro" id="IPR011990">
    <property type="entry name" value="TPR-like_helical_dom_sf"/>
</dbReference>
<dbReference type="SUPFAM" id="SSF48452">
    <property type="entry name" value="TPR-like"/>
    <property type="match status" value="1"/>
</dbReference>
<accession>B0EUS4</accession>
<comment type="subcellular location">
    <subcellularLocation>
        <location evidence="1">Nucleus</location>
    </subcellularLocation>
</comment>
<gene>
    <name evidence="6" type="ORF">EDI_161630</name>
</gene>
<dbReference type="InterPro" id="IPR045243">
    <property type="entry name" value="Rna14-like"/>
</dbReference>
<evidence type="ECO:0000256" key="2">
    <source>
        <dbReference type="ARBA" id="ARBA00022737"/>
    </source>
</evidence>
<protein>
    <recommendedName>
        <fullName evidence="5">Suppressor of forked domain-containing protein</fullName>
    </recommendedName>
</protein>
<dbReference type="GO" id="GO:0005634">
    <property type="term" value="C:nucleus"/>
    <property type="evidence" value="ECO:0007669"/>
    <property type="project" value="UniProtKB-SubCell"/>
</dbReference>
<evidence type="ECO:0000313" key="6">
    <source>
        <dbReference type="EMBL" id="EDR21718.1"/>
    </source>
</evidence>
<dbReference type="VEuPathDB" id="AmoebaDB:EDI_161630"/>
<dbReference type="Gene3D" id="1.25.40.10">
    <property type="entry name" value="Tetratricopeptide repeat domain"/>
    <property type="match status" value="1"/>
</dbReference>
<feature type="coiled-coil region" evidence="4">
    <location>
        <begin position="162"/>
        <end position="189"/>
    </location>
</feature>
<dbReference type="OrthoDB" id="29212at2759"/>
<organism evidence="7">
    <name type="scientific">Entamoeba dispar (strain ATCC PRA-260 / SAW760)</name>
    <dbReference type="NCBI Taxonomy" id="370354"/>
    <lineage>
        <taxon>Eukaryota</taxon>
        <taxon>Amoebozoa</taxon>
        <taxon>Evosea</taxon>
        <taxon>Archamoebae</taxon>
        <taxon>Mastigamoebida</taxon>
        <taxon>Entamoebidae</taxon>
        <taxon>Entamoeba</taxon>
    </lineage>
</organism>
<evidence type="ECO:0000256" key="4">
    <source>
        <dbReference type="SAM" id="Coils"/>
    </source>
</evidence>
<dbReference type="PANTHER" id="PTHR19980">
    <property type="entry name" value="RNA CLEAVAGE STIMULATION FACTOR"/>
    <property type="match status" value="1"/>
</dbReference>
<dbReference type="GO" id="GO:0031124">
    <property type="term" value="P:mRNA 3'-end processing"/>
    <property type="evidence" value="ECO:0007669"/>
    <property type="project" value="InterPro"/>
</dbReference>
<keyword evidence="4" id="KW-0175">Coiled coil</keyword>
<dbReference type="AlphaFoldDB" id="B0EUS4"/>
<proteinExistence type="predicted"/>
<dbReference type="GO" id="GO:0003729">
    <property type="term" value="F:mRNA binding"/>
    <property type="evidence" value="ECO:0007669"/>
    <property type="project" value="TreeGrafter"/>
</dbReference>
<evidence type="ECO:0000256" key="1">
    <source>
        <dbReference type="ARBA" id="ARBA00004123"/>
    </source>
</evidence>
<dbReference type="PANTHER" id="PTHR19980:SF0">
    <property type="entry name" value="CLEAVAGE STIMULATION FACTOR SUBUNIT 3"/>
    <property type="match status" value="1"/>
</dbReference>
<dbReference type="GeneID" id="5886742"/>
<reference evidence="7" key="1">
    <citation type="submission" date="2007-12" db="EMBL/GenBank/DDBJ databases">
        <title>Annotation of Entamoeba dispar SAW760.</title>
        <authorList>
            <person name="Lorenzi H."/>
            <person name="Inman J."/>
            <person name="Schobel S."/>
            <person name="Amedeo P."/>
            <person name="Caler E."/>
        </authorList>
    </citation>
    <scope>NUCLEOTIDE SEQUENCE [LARGE SCALE GENOMIC DNA]</scope>
    <source>
        <strain evidence="7">ATCC PRA-260 / SAW760</strain>
    </source>
</reference>
<sequence>MQSTPNEEAWESKFSALPFFSDEEQIKQGRELYKRYLEEYPTAVNRWCEYIDLEMKYGHNEREIEEIFRKCLVQVPDVEIAKRYIKYINTCYDDTEREDIDDIELARFKKIQEGAYSYAIKIVGLDLNAITIYREFIEFLSKSRSNEVTMKIIMHNLTRIPMNERQEMYLEYEEKLDEEEKKIEHQIFETTKTSQMRLTTYYNRIEQQKKSDHINYCTKSKSIRSKSLLLTYIETINYESMIEGQPRYEDGKYTINGTDKQYENCPHSIQMKAKQERIYYTMNKMLLTFYRYPQAWIICAQYFQRRGNIELAINFLERGRAAVNCPLLKLYQSFCLMIQGNIEKALSLLNNQSELEQIFKLKIAAKAYKINDFRKFFIDIQSNLKPYAFIVATEIEYFIFGRKTASLKLFQLALKRYPNSLPIIKAYYRFLNLITPSRFIPNALKSYGDFDLDLYMKNAILLKFNHLPKPKDTNLFLISHRLINSIGESFDDHQISDDSSLSHFNWKPIKPELNKDILKELIYILPPPNLYRGKKIDILQLLDILNNLVN</sequence>
<dbReference type="KEGG" id="edi:EDI_161630"/>
<dbReference type="SMART" id="SM00386">
    <property type="entry name" value="HAT"/>
    <property type="match status" value="4"/>
</dbReference>